<dbReference type="EMBL" id="CAUEEQ010079657">
    <property type="protein sequence ID" value="CAJ0968769.1"/>
    <property type="molecule type" value="Genomic_DNA"/>
</dbReference>
<accession>A0ABN9MTA3</accession>
<feature type="non-terminal residue" evidence="2">
    <location>
        <position position="1"/>
    </location>
</feature>
<evidence type="ECO:0000256" key="1">
    <source>
        <dbReference type="SAM" id="MobiDB-lite"/>
    </source>
</evidence>
<protein>
    <submittedName>
        <fullName evidence="2">Uncharacterized protein</fullName>
    </submittedName>
</protein>
<comment type="caution">
    <text evidence="2">The sequence shown here is derived from an EMBL/GenBank/DDBJ whole genome shotgun (WGS) entry which is preliminary data.</text>
</comment>
<organism evidence="2 3">
    <name type="scientific">Ranitomeya imitator</name>
    <name type="common">mimic poison frog</name>
    <dbReference type="NCBI Taxonomy" id="111125"/>
    <lineage>
        <taxon>Eukaryota</taxon>
        <taxon>Metazoa</taxon>
        <taxon>Chordata</taxon>
        <taxon>Craniata</taxon>
        <taxon>Vertebrata</taxon>
        <taxon>Euteleostomi</taxon>
        <taxon>Amphibia</taxon>
        <taxon>Batrachia</taxon>
        <taxon>Anura</taxon>
        <taxon>Neobatrachia</taxon>
        <taxon>Hyloidea</taxon>
        <taxon>Dendrobatidae</taxon>
        <taxon>Dendrobatinae</taxon>
        <taxon>Ranitomeya</taxon>
    </lineage>
</organism>
<sequence length="368" mass="40945">VGIKENLDMFGVFELVMTWRILMAVHDMVTCVVLQIISLNGDGSQVLSEVDQSGWIPETVEDHLTEGVHTLSYMSTLMIINRMIVMDLEDVNLMEEAADLHCKMKSGGVVVQGLSFPQIIEISQIEREEILIDGREGDTRTISMPGTPRMQGSVDREMMVFDGVVLQDMRVVVRVEEKAFLIPKNLVLVMAMIRMNLVEGERVPEDVVALLREPRKGLLPTPDQFSSSDRGPNHQSRDSGREAGPDRFQGSPRRDIPTPESHSPSSRERSSSLQGMDMASLPPRKRPWHDGPGTPDNRDMDPGLSDDPGKGPPPRSQRLSRSSSQEQDEGSSRVLSHQIKGISKLVKLCLPKVQCFCDSLTSPPSERQ</sequence>
<name>A0ABN9MTA3_9NEOB</name>
<dbReference type="Proteomes" id="UP001176940">
    <property type="component" value="Unassembled WGS sequence"/>
</dbReference>
<gene>
    <name evidence="2" type="ORF">RIMI_LOCUS23409257</name>
</gene>
<evidence type="ECO:0000313" key="2">
    <source>
        <dbReference type="EMBL" id="CAJ0968769.1"/>
    </source>
</evidence>
<feature type="region of interest" description="Disordered" evidence="1">
    <location>
        <begin position="214"/>
        <end position="336"/>
    </location>
</feature>
<reference evidence="2" key="1">
    <citation type="submission" date="2023-07" db="EMBL/GenBank/DDBJ databases">
        <authorList>
            <person name="Stuckert A."/>
        </authorList>
    </citation>
    <scope>NUCLEOTIDE SEQUENCE</scope>
</reference>
<feature type="compositionally biased region" description="Low complexity" evidence="1">
    <location>
        <begin position="316"/>
        <end position="325"/>
    </location>
</feature>
<feature type="compositionally biased region" description="Basic and acidic residues" evidence="1">
    <location>
        <begin position="231"/>
        <end position="245"/>
    </location>
</feature>
<keyword evidence="3" id="KW-1185">Reference proteome</keyword>
<proteinExistence type="predicted"/>
<feature type="non-terminal residue" evidence="2">
    <location>
        <position position="368"/>
    </location>
</feature>
<evidence type="ECO:0000313" key="3">
    <source>
        <dbReference type="Proteomes" id="UP001176940"/>
    </source>
</evidence>